<keyword evidence="1" id="KW-0812">Transmembrane</keyword>
<evidence type="ECO:0000256" key="1">
    <source>
        <dbReference type="SAM" id="Phobius"/>
    </source>
</evidence>
<dbReference type="RefSeq" id="WP_232730061.1">
    <property type="nucleotide sequence ID" value="NZ_PHUF01000002.1"/>
</dbReference>
<dbReference type="EMBL" id="PHUF01000002">
    <property type="protein sequence ID" value="PKB25042.1"/>
    <property type="molecule type" value="Genomic_DNA"/>
</dbReference>
<evidence type="ECO:0000313" key="2">
    <source>
        <dbReference type="EMBL" id="PKB25042.1"/>
    </source>
</evidence>
<keyword evidence="1" id="KW-1133">Transmembrane helix</keyword>
<dbReference type="AlphaFoldDB" id="A0A2N0I1H7"/>
<keyword evidence="1" id="KW-0472">Membrane</keyword>
<gene>
    <name evidence="2" type="ORF">B0I00_0223</name>
</gene>
<comment type="caution">
    <text evidence="2">The sequence shown here is derived from an EMBL/GenBank/DDBJ whole genome shotgun (WGS) entry which is preliminary data.</text>
</comment>
<proteinExistence type="predicted"/>
<reference evidence="2 3" key="1">
    <citation type="submission" date="2017-11" db="EMBL/GenBank/DDBJ databases">
        <title>Genomic Encyclopedia of Type Strains, Phase III (KMG-III): the genomes of soil and plant-associated and newly described type strains.</title>
        <authorList>
            <person name="Whitman W."/>
        </authorList>
    </citation>
    <scope>NUCLEOTIDE SEQUENCE [LARGE SCALE GENOMIC DNA]</scope>
    <source>
        <strain evidence="2 3">CGMCC 1.12274</strain>
    </source>
</reference>
<keyword evidence="3" id="KW-1185">Reference proteome</keyword>
<evidence type="ECO:0000313" key="3">
    <source>
        <dbReference type="Proteomes" id="UP000232587"/>
    </source>
</evidence>
<feature type="transmembrane region" description="Helical" evidence="1">
    <location>
        <begin position="12"/>
        <end position="32"/>
    </location>
</feature>
<dbReference type="Proteomes" id="UP000232587">
    <property type="component" value="Unassembled WGS sequence"/>
</dbReference>
<protein>
    <submittedName>
        <fullName evidence="2">Uncharacterized protein</fullName>
    </submittedName>
</protein>
<organism evidence="2 3">
    <name type="scientific">Novosphingobium kunmingense</name>
    <dbReference type="NCBI Taxonomy" id="1211806"/>
    <lineage>
        <taxon>Bacteria</taxon>
        <taxon>Pseudomonadati</taxon>
        <taxon>Pseudomonadota</taxon>
        <taxon>Alphaproteobacteria</taxon>
        <taxon>Sphingomonadales</taxon>
        <taxon>Sphingomonadaceae</taxon>
        <taxon>Novosphingobium</taxon>
    </lineage>
</organism>
<accession>A0A2N0I1H7</accession>
<name>A0A2N0I1H7_9SPHN</name>
<feature type="transmembrane region" description="Helical" evidence="1">
    <location>
        <begin position="53"/>
        <end position="73"/>
    </location>
</feature>
<sequence length="78" mass="8800">MDWQALMDEDWVWYFLMPGIAAAILALAAWRADRRRIGRSNPDAVGWLPWRDIAFWATLAALLLLGAALRGYLSGDPI</sequence>